<feature type="transmembrane region" description="Helical" evidence="1">
    <location>
        <begin position="7"/>
        <end position="26"/>
    </location>
</feature>
<keyword evidence="1" id="KW-0472">Membrane</keyword>
<feature type="transmembrane region" description="Helical" evidence="1">
    <location>
        <begin position="91"/>
        <end position="110"/>
    </location>
</feature>
<evidence type="ECO:0000259" key="2">
    <source>
        <dbReference type="Pfam" id="PF02517"/>
    </source>
</evidence>
<feature type="transmembrane region" description="Helical" evidence="1">
    <location>
        <begin position="201"/>
        <end position="219"/>
    </location>
</feature>
<gene>
    <name evidence="3" type="ORF">HGO97_023000</name>
</gene>
<protein>
    <submittedName>
        <fullName evidence="3">CPBP family intramembrane metalloprotease</fullName>
    </submittedName>
</protein>
<name>A0ABS6DAN4_9FIRM</name>
<dbReference type="Pfam" id="PF02517">
    <property type="entry name" value="Rce1-like"/>
    <property type="match status" value="1"/>
</dbReference>
<keyword evidence="3" id="KW-0378">Hydrolase</keyword>
<evidence type="ECO:0000313" key="4">
    <source>
        <dbReference type="Proteomes" id="UP000723714"/>
    </source>
</evidence>
<proteinExistence type="predicted"/>
<organism evidence="3 4">
    <name type="scientific">Faecalicatena faecalis</name>
    <dbReference type="NCBI Taxonomy" id="2726362"/>
    <lineage>
        <taxon>Bacteria</taxon>
        <taxon>Bacillati</taxon>
        <taxon>Bacillota</taxon>
        <taxon>Clostridia</taxon>
        <taxon>Lachnospirales</taxon>
        <taxon>Lachnospiraceae</taxon>
        <taxon>Faecalicatena</taxon>
    </lineage>
</organism>
<reference evidence="3 4" key="1">
    <citation type="submission" date="2021-06" db="EMBL/GenBank/DDBJ databases">
        <title>Faecalicatena sp. nov. isolated from porcine feces.</title>
        <authorList>
            <person name="Oh B.S."/>
            <person name="Lee J.H."/>
        </authorList>
    </citation>
    <scope>NUCLEOTIDE SEQUENCE [LARGE SCALE GENOMIC DNA]</scope>
    <source>
        <strain evidence="3 4">AGMB00832</strain>
    </source>
</reference>
<feature type="transmembrane region" description="Helical" evidence="1">
    <location>
        <begin position="156"/>
        <end position="180"/>
    </location>
</feature>
<comment type="caution">
    <text evidence="3">The sequence shown here is derived from an EMBL/GenBank/DDBJ whole genome shotgun (WGS) entry which is preliminary data.</text>
</comment>
<dbReference type="InterPro" id="IPR003675">
    <property type="entry name" value="Rce1/LyrA-like_dom"/>
</dbReference>
<dbReference type="PANTHER" id="PTHR35797">
    <property type="entry name" value="PROTEASE-RELATED"/>
    <property type="match status" value="1"/>
</dbReference>
<feature type="transmembrane region" description="Helical" evidence="1">
    <location>
        <begin position="64"/>
        <end position="85"/>
    </location>
</feature>
<feature type="domain" description="CAAX prenyl protease 2/Lysostaphin resistance protein A-like" evidence="2">
    <location>
        <begin position="166"/>
        <end position="266"/>
    </location>
</feature>
<dbReference type="PANTHER" id="PTHR35797:SF1">
    <property type="entry name" value="PROTEASE"/>
    <property type="match status" value="1"/>
</dbReference>
<feature type="transmembrane region" description="Helical" evidence="1">
    <location>
        <begin position="231"/>
        <end position="248"/>
    </location>
</feature>
<dbReference type="EMBL" id="JABACJ020000042">
    <property type="protein sequence ID" value="MBU3878668.1"/>
    <property type="molecule type" value="Genomic_DNA"/>
</dbReference>
<evidence type="ECO:0000313" key="3">
    <source>
        <dbReference type="EMBL" id="MBU3878668.1"/>
    </source>
</evidence>
<keyword evidence="1" id="KW-1133">Transmembrane helix</keyword>
<dbReference type="Proteomes" id="UP000723714">
    <property type="component" value="Unassembled WGS sequence"/>
</dbReference>
<keyword evidence="3" id="KW-0482">Metalloprotease</keyword>
<accession>A0ABS6DAN4</accession>
<dbReference type="RefSeq" id="WP_216245535.1">
    <property type="nucleotide sequence ID" value="NZ_JABACJ020000042.1"/>
</dbReference>
<keyword evidence="3" id="KW-0645">Protease</keyword>
<dbReference type="InterPro" id="IPR042150">
    <property type="entry name" value="MmRce1-like"/>
</dbReference>
<evidence type="ECO:0000256" key="1">
    <source>
        <dbReference type="SAM" id="Phobius"/>
    </source>
</evidence>
<keyword evidence="4" id="KW-1185">Reference proteome</keyword>
<feature type="transmembrane region" description="Helical" evidence="1">
    <location>
        <begin position="131"/>
        <end position="150"/>
    </location>
</feature>
<keyword evidence="1" id="KW-0812">Transmembrane</keyword>
<dbReference type="GO" id="GO:0008237">
    <property type="term" value="F:metallopeptidase activity"/>
    <property type="evidence" value="ECO:0007669"/>
    <property type="project" value="UniProtKB-KW"/>
</dbReference>
<sequence>MNKKISELSIFFLVTYGINYLLGILLLRNAFLNPNLFMGEMVLLPASGVFLAKRYSHDDKIESIPSVIPGFCMFYGIIIIIKIITGINESRILLLGEYATIVVSIILLVRQTRGRNENKPFYKFELVHKDFVLFIVIMTGKAFLDMLPYLKENNTMIFGLIGNVLMIAFIFIGSGIRVLGEEYGWRGDLQPIMQKKFGKRAGVILLGILWEYWHIPLWFTVYDLKLWEIPFRILLAISFSIFLGYVYMRTNNVWLCGLAHSAFDTMSHYGTQGVNVEDKNIGYHIIIVLFLILSLSLFILKKEYQNIKRTDEIISL</sequence>
<feature type="transmembrane region" description="Helical" evidence="1">
    <location>
        <begin position="281"/>
        <end position="300"/>
    </location>
</feature>